<keyword evidence="2" id="KW-1185">Reference proteome</keyword>
<dbReference type="PANTHER" id="PTHR46312:SF2">
    <property type="entry name" value="NUCLEOTIDE-BINDING OLIGOMERIZATION DOMAIN-CONTAINING PROTEIN 2-LIKE"/>
    <property type="match status" value="1"/>
</dbReference>
<accession>A0A9Q1CQF3</accession>
<comment type="caution">
    <text evidence="1">The sequence shown here is derived from an EMBL/GenBank/DDBJ whole genome shotgun (WGS) entry which is preliminary data.</text>
</comment>
<evidence type="ECO:0000313" key="1">
    <source>
        <dbReference type="EMBL" id="KAJ8048714.1"/>
    </source>
</evidence>
<dbReference type="Proteomes" id="UP001152320">
    <property type="component" value="Chromosome 1"/>
</dbReference>
<sequence>MFQQFNVILTTRSSHLPREYPALTKRLKLTGFDNISRDTYIRKAVVGCDNQAAEKVKEQLRYNPILRDICQVPFMFVMFAHLSNESENFQTFQPVTSYFRYIISGFNSHMKKKMTNGNAQSCDLFEEKHSALGKLAFEGLISSVRPIFWSKKYMSDKLGKQSYEKYVRTGILVEEELLKLSDDTNSKVLEYIEYKAKVRFFHQLFCEWYAAHYFSKYALRDEVTFATTDEMVKLRESEVNNATIIHYPNDVNVKGDDFRNLDPYDYFYFYRFTSGLNLSVAKRIIECLKKKDGTDNFITLCKLEQYGQIMEVMQEVKDFCSTDITIHKSYSLLFQRSTIQLLEIASLNKISLASLNLRECYLSVGFAGDIFVQLKSGLSVPLLTTLKKLIIEETGREITPDEIADILQYSSSSSSLEKLWFWECLLPHSCHAEALGALLSRNFEVIWYPFITKLSSPVYKLDLQTGLWKVGSNVPTIKIYVPYSHTVNNSNSTIIPLSDFIKNN</sequence>
<protein>
    <submittedName>
        <fullName evidence="1">Uncharacterized protein</fullName>
    </submittedName>
</protein>
<name>A0A9Q1CQF3_HOLLE</name>
<organism evidence="1 2">
    <name type="scientific">Holothuria leucospilota</name>
    <name type="common">Black long sea cucumber</name>
    <name type="synonym">Mertensiothuria leucospilota</name>
    <dbReference type="NCBI Taxonomy" id="206669"/>
    <lineage>
        <taxon>Eukaryota</taxon>
        <taxon>Metazoa</taxon>
        <taxon>Echinodermata</taxon>
        <taxon>Eleutherozoa</taxon>
        <taxon>Echinozoa</taxon>
        <taxon>Holothuroidea</taxon>
        <taxon>Aspidochirotacea</taxon>
        <taxon>Aspidochirotida</taxon>
        <taxon>Holothuriidae</taxon>
        <taxon>Holothuria</taxon>
    </lineage>
</organism>
<gene>
    <name evidence="1" type="ORF">HOLleu_01142</name>
</gene>
<dbReference type="AlphaFoldDB" id="A0A9Q1CQF3"/>
<evidence type="ECO:0000313" key="2">
    <source>
        <dbReference type="Proteomes" id="UP001152320"/>
    </source>
</evidence>
<proteinExistence type="predicted"/>
<dbReference type="EMBL" id="JAIZAY010000001">
    <property type="protein sequence ID" value="KAJ8048714.1"/>
    <property type="molecule type" value="Genomic_DNA"/>
</dbReference>
<dbReference type="PANTHER" id="PTHR46312">
    <property type="entry name" value="NACHT DOMAIN-CONTAINING PROTEIN"/>
    <property type="match status" value="1"/>
</dbReference>
<reference evidence="1" key="1">
    <citation type="submission" date="2021-10" db="EMBL/GenBank/DDBJ databases">
        <title>Tropical sea cucumber genome reveals ecological adaptation and Cuvierian tubules defense mechanism.</title>
        <authorList>
            <person name="Chen T."/>
        </authorList>
    </citation>
    <scope>NUCLEOTIDE SEQUENCE</scope>
    <source>
        <strain evidence="1">Nanhai2018</strain>
        <tissue evidence="1">Muscle</tissue>
    </source>
</reference>